<gene>
    <name evidence="1" type="ORF">GCM10022197_13080</name>
</gene>
<keyword evidence="2" id="KW-1185">Reference proteome</keyword>
<dbReference type="EMBL" id="BAAAYR010000001">
    <property type="protein sequence ID" value="GAA3559090.1"/>
    <property type="molecule type" value="Genomic_DNA"/>
</dbReference>
<organism evidence="1 2">
    <name type="scientific">Microlunatus spumicola</name>
    <dbReference type="NCBI Taxonomy" id="81499"/>
    <lineage>
        <taxon>Bacteria</taxon>
        <taxon>Bacillati</taxon>
        <taxon>Actinomycetota</taxon>
        <taxon>Actinomycetes</taxon>
        <taxon>Propionibacteriales</taxon>
        <taxon>Propionibacteriaceae</taxon>
        <taxon>Microlunatus</taxon>
    </lineage>
</organism>
<sequence length="131" mass="14555">MALVVLLVNGSLRMEDDAWPFGPMSQYAFSPPEDDTVVITRVDGLLTDGHRVELPLRVETAGISRAEIEARIPDIERDPSLLRAVSDGWTARNPASPRPVELYLVQDETRLHRGQPTGTSEVTLAQWRVVP</sequence>
<name>A0ABP6X1S3_9ACTN</name>
<accession>A0ABP6X1S3</accession>
<proteinExistence type="predicted"/>
<evidence type="ECO:0000313" key="2">
    <source>
        <dbReference type="Proteomes" id="UP001500767"/>
    </source>
</evidence>
<protein>
    <recommendedName>
        <fullName evidence="3">ASCH domain-containing protein</fullName>
    </recommendedName>
</protein>
<reference evidence="2" key="1">
    <citation type="journal article" date="2019" name="Int. J. Syst. Evol. Microbiol.">
        <title>The Global Catalogue of Microorganisms (GCM) 10K type strain sequencing project: providing services to taxonomists for standard genome sequencing and annotation.</title>
        <authorList>
            <consortium name="The Broad Institute Genomics Platform"/>
            <consortium name="The Broad Institute Genome Sequencing Center for Infectious Disease"/>
            <person name="Wu L."/>
            <person name="Ma J."/>
        </authorList>
    </citation>
    <scope>NUCLEOTIDE SEQUENCE [LARGE SCALE GENOMIC DNA]</scope>
    <source>
        <strain evidence="2">JCM 16540</strain>
    </source>
</reference>
<comment type="caution">
    <text evidence="1">The sequence shown here is derived from an EMBL/GenBank/DDBJ whole genome shotgun (WGS) entry which is preliminary data.</text>
</comment>
<evidence type="ECO:0000313" key="1">
    <source>
        <dbReference type="EMBL" id="GAA3559090.1"/>
    </source>
</evidence>
<evidence type="ECO:0008006" key="3">
    <source>
        <dbReference type="Google" id="ProtNLM"/>
    </source>
</evidence>
<dbReference type="Proteomes" id="UP001500767">
    <property type="component" value="Unassembled WGS sequence"/>
</dbReference>